<feature type="region of interest" description="Disordered" evidence="1">
    <location>
        <begin position="1"/>
        <end position="255"/>
    </location>
</feature>
<dbReference type="PeptideAtlas" id="Q8N880"/>
<feature type="compositionally biased region" description="Low complexity" evidence="1">
    <location>
        <begin position="123"/>
        <end position="141"/>
    </location>
</feature>
<sequence length="255" mass="26695">MRRKKSTRGDQAPGHDREAEAAVKEKEEGPEPRLTIDEAPQERLRETEGPDFPSPSVPLKASDPEEASQAQEDPGQGDQQVCAEEADPELEPASGGEQEPRPQQAQVGGSGPWLLSTSGADSGRGALLPRAASRPRPRALGAGVGKEGAPRHLPPLQTKAASQILENGEEAPGPDPSLDRMLSSSSSVSSLNSSTVRREGGDPGGRGVDPFRCVAPACPSLAAGPTAAAPQPATYDPGLKPPRCPRPRREPCERP</sequence>
<protein>
    <submittedName>
        <fullName evidence="2">cDNA FLJ39853 fis, clone SPLEN2014911</fullName>
    </submittedName>
</protein>
<evidence type="ECO:0000256" key="1">
    <source>
        <dbReference type="SAM" id="MobiDB-lite"/>
    </source>
</evidence>
<name>Q8N880_HUMAN</name>
<feature type="compositionally biased region" description="Low complexity" evidence="1">
    <location>
        <begin position="217"/>
        <end position="233"/>
    </location>
</feature>
<accession>Q8N880</accession>
<dbReference type="AlphaFoldDB" id="Q8N880"/>
<dbReference type="EMBL" id="AK097172">
    <property type="protein sequence ID" value="BAC04970.1"/>
    <property type="molecule type" value="mRNA"/>
</dbReference>
<evidence type="ECO:0000313" key="2">
    <source>
        <dbReference type="EMBL" id="BAC04970.1"/>
    </source>
</evidence>
<reference evidence="2" key="1">
    <citation type="journal article" date="2004" name="Nat. Genet.">
        <title>Complete sequencing and characterization of 21,243 full-length human cDNAs.</title>
        <authorList>
            <person name="Ota T."/>
            <person name="Suzuki Y."/>
            <person name="Nishikawa T."/>
            <person name="Otsuki T."/>
            <person name="Sugiyama T."/>
            <person name="Irie R."/>
            <person name="Wakamatsu A."/>
            <person name="Hayashi K."/>
            <person name="Sato H."/>
            <person name="Nagai K."/>
            <person name="Kimura K."/>
            <person name="Makita H."/>
            <person name="Sekine M."/>
            <person name="Obayashi M."/>
            <person name="Nishi T."/>
            <person name="Shibahara T."/>
            <person name="Tanaka T."/>
            <person name="Ishii S."/>
            <person name="Yamamoto J."/>
            <person name="Saito K."/>
            <person name="Kawai Y."/>
            <person name="Isono Y."/>
            <person name="Nakamura Y."/>
            <person name="Nagahari K."/>
            <person name="Murakami K."/>
            <person name="Yasuda T."/>
            <person name="Iwayanagi T."/>
            <person name="Wagatsuma M."/>
            <person name="Shiratori A."/>
            <person name="Sudo H."/>
            <person name="Hosoiri T."/>
            <person name="Kaku Y."/>
            <person name="Kodaira H."/>
            <person name="Kondo H."/>
            <person name="Sugawara M."/>
            <person name="Takahashi M."/>
            <person name="Kanda K."/>
            <person name="Yokoi T."/>
            <person name="Furuya T."/>
            <person name="Kikkawa E."/>
            <person name="Omura Y."/>
            <person name="Abe K."/>
            <person name="Kamihara K."/>
            <person name="Katsuta N."/>
            <person name="Sato K."/>
            <person name="Tanikawa M."/>
            <person name="Yamazaki M."/>
            <person name="Ninomiya K."/>
            <person name="Ishibashi T."/>
            <person name="Yamashita H."/>
            <person name="Murakawa K."/>
            <person name="Fujimori K."/>
            <person name="Tanai H."/>
            <person name="Kimata M."/>
            <person name="Watanabe M."/>
            <person name="Hiraoka S."/>
            <person name="Chiba Y."/>
            <person name="Ishida S."/>
            <person name="Ono Y."/>
            <person name="Takiguchi S."/>
            <person name="Watanabe S."/>
            <person name="Yosida M."/>
            <person name="Hotuta T."/>
            <person name="Kusano J."/>
            <person name="Kanehori K."/>
            <person name="Takahashi-Fujii A."/>
            <person name="Hara H."/>
            <person name="Tanase T."/>
            <person name="Nomura Y."/>
            <person name="Togiya S."/>
            <person name="Komai F."/>
            <person name="Hara R."/>
            <person name="Takeuchi K."/>
            <person name="Arita M."/>
            <person name="Imose N."/>
            <person name="Musashino K."/>
            <person name="Yuuki H."/>
            <person name="Oshima A."/>
            <person name="Sasaki N."/>
            <person name="Aotsuka S."/>
            <person name="Yoshikawa Y."/>
            <person name="Matsunawa H."/>
            <person name="Ichihara T."/>
            <person name="Shiohata N."/>
            <person name="Sano S."/>
            <person name="Moriya S."/>
            <person name="Momiyama H."/>
            <person name="Satoh N."/>
            <person name="Takami S."/>
            <person name="Terashima Y."/>
            <person name="Suzuki O."/>
            <person name="Nakagawa S."/>
            <person name="Senoh A."/>
            <person name="Mizoguchi H."/>
            <person name="Goto Y."/>
            <person name="Shimizu F."/>
            <person name="Wakebe H."/>
            <person name="Hishigaki H."/>
            <person name="Watanabe T."/>
            <person name="Sugiyama A."/>
            <person name="Takemoto M."/>
            <person name="Kawakami B."/>
            <person name="Yamazaki M."/>
            <person name="Watanabe K."/>
            <person name="Kumagai A."/>
            <person name="Itakura S."/>
            <person name="Fukuzumi Y."/>
            <person name="Fujimori Y."/>
            <person name="Komiyama M."/>
            <person name="Tashiro H."/>
            <person name="Tanigami A."/>
            <person name="Fujiwara T."/>
            <person name="Ono T."/>
            <person name="Yamada K."/>
            <person name="Fujii Y."/>
            <person name="Ozaki K."/>
            <person name="Hirao M."/>
            <person name="Ohmori Y."/>
            <person name="Kawabata A."/>
            <person name="Hikiji T."/>
            <person name="Kobatake N."/>
            <person name="Inagaki H."/>
            <person name="Ikema Y."/>
            <person name="Okamoto S."/>
            <person name="Okitani R."/>
            <person name="Kawakami T."/>
            <person name="Noguchi S."/>
            <person name="Itoh T."/>
            <person name="Shigeta K."/>
            <person name="Senba T."/>
            <person name="Matsumura K."/>
            <person name="Nakajima Y."/>
            <person name="Mizuno T."/>
            <person name="Morinaga M."/>
            <person name="Sasaki M."/>
            <person name="Togashi T."/>
            <person name="Oyama M."/>
            <person name="Hata H."/>
            <person name="Watanabe M."/>
            <person name="Komatsu T."/>
            <person name="Mizushima-Sugano J."/>
            <person name="Satoh T."/>
            <person name="Shirai Y."/>
            <person name="Takahashi Y."/>
            <person name="Nakagawa K."/>
            <person name="Okumura K."/>
            <person name="Nagase T."/>
            <person name="Nomura N."/>
            <person name="Kikuchi H."/>
            <person name="Masuho Y."/>
            <person name="Yamashita R."/>
            <person name="Nakai K."/>
            <person name="Yada T."/>
            <person name="Nakamura Y."/>
            <person name="Ohara O."/>
            <person name="Isogai T."/>
            <person name="Sugano S."/>
        </authorList>
    </citation>
    <scope>NUCLEOTIDE SEQUENCE</scope>
    <source>
        <tissue evidence="2">Spleen</tissue>
    </source>
</reference>
<feature type="compositionally biased region" description="Low complexity" evidence="1">
    <location>
        <begin position="179"/>
        <end position="194"/>
    </location>
</feature>
<feature type="compositionally biased region" description="Basic and acidic residues" evidence="1">
    <location>
        <begin position="13"/>
        <end position="48"/>
    </location>
</feature>
<organism evidence="2">
    <name type="scientific">Homo sapiens</name>
    <name type="common">Human</name>
    <dbReference type="NCBI Taxonomy" id="9606"/>
    <lineage>
        <taxon>Eukaryota</taxon>
        <taxon>Metazoa</taxon>
        <taxon>Chordata</taxon>
        <taxon>Craniata</taxon>
        <taxon>Vertebrata</taxon>
        <taxon>Euteleostomi</taxon>
        <taxon>Mammalia</taxon>
        <taxon>Eutheria</taxon>
        <taxon>Euarchontoglires</taxon>
        <taxon>Primates</taxon>
        <taxon>Haplorrhini</taxon>
        <taxon>Catarrhini</taxon>
        <taxon>Hominidae</taxon>
        <taxon>Homo</taxon>
    </lineage>
</organism>
<proteinExistence type="evidence at transcript level"/>